<gene>
    <name evidence="9" type="ORF">FFLO_04622</name>
</gene>
<protein>
    <recommendedName>
        <fullName evidence="8">Glycosyltransferase 61 catalytic domain-containing protein</fullName>
    </recommendedName>
</protein>
<evidence type="ECO:0000256" key="2">
    <source>
        <dbReference type="ARBA" id="ARBA00022676"/>
    </source>
</evidence>
<keyword evidence="5" id="KW-1133">Transmembrane helix</keyword>
<evidence type="ECO:0000256" key="4">
    <source>
        <dbReference type="ARBA" id="ARBA00022692"/>
    </source>
</evidence>
<keyword evidence="4" id="KW-0812">Transmembrane</keyword>
<evidence type="ECO:0000256" key="6">
    <source>
        <dbReference type="ARBA" id="ARBA00023136"/>
    </source>
</evidence>
<comment type="subcellular location">
    <subcellularLocation>
        <location evidence="1">Membrane</location>
        <topology evidence="1">Single-pass membrane protein</topology>
    </subcellularLocation>
</comment>
<dbReference type="GO" id="GO:0097363">
    <property type="term" value="F:protein O-acetylglucosaminyltransferase activity"/>
    <property type="evidence" value="ECO:0007669"/>
    <property type="project" value="TreeGrafter"/>
</dbReference>
<dbReference type="PANTHER" id="PTHR20961">
    <property type="entry name" value="GLYCOSYLTRANSFERASE"/>
    <property type="match status" value="1"/>
</dbReference>
<keyword evidence="10" id="KW-1185">Reference proteome</keyword>
<dbReference type="Proteomes" id="UP000812966">
    <property type="component" value="Unassembled WGS sequence"/>
</dbReference>
<dbReference type="InterPro" id="IPR007657">
    <property type="entry name" value="Glycosyltransferase_61"/>
</dbReference>
<evidence type="ECO:0000256" key="3">
    <source>
        <dbReference type="ARBA" id="ARBA00022679"/>
    </source>
</evidence>
<organism evidence="9 10">
    <name type="scientific">Filobasidium floriforme</name>
    <dbReference type="NCBI Taxonomy" id="5210"/>
    <lineage>
        <taxon>Eukaryota</taxon>
        <taxon>Fungi</taxon>
        <taxon>Dikarya</taxon>
        <taxon>Basidiomycota</taxon>
        <taxon>Agaricomycotina</taxon>
        <taxon>Tremellomycetes</taxon>
        <taxon>Filobasidiales</taxon>
        <taxon>Filobasidiaceae</taxon>
        <taxon>Filobasidium</taxon>
    </lineage>
</organism>
<dbReference type="GO" id="GO:0005783">
    <property type="term" value="C:endoplasmic reticulum"/>
    <property type="evidence" value="ECO:0007669"/>
    <property type="project" value="TreeGrafter"/>
</dbReference>
<name>A0A8K0JJ32_9TREE</name>
<keyword evidence="7" id="KW-0325">Glycoprotein</keyword>
<keyword evidence="6" id="KW-0472">Membrane</keyword>
<proteinExistence type="predicted"/>
<accession>A0A8K0JJ32</accession>
<sequence length="534" mass="60760">MRSLPRGTLNAIKRGLVVLLTFLVINFYWRDHHPSGSSSSSVSGFESSLNGQDAEGHGGLPYPLPRTRLLRNSIPLTQILNHAPGYTVFRDLYFHKGIYLILTDSPHEIPKNLDHIAFIENRPVEVPKPVEMLEVRREPIIGNFPKGMIHDAFITPEEAVKRFDVGKVQVVKGISFVNNDKKFSTIVYHWIGEAFTGAWRVYTNLFTKNSIPLQAIPDPDRFIFMHVDDHMFDYEDLSTWEGGWRDRQGLNLWYTKKLFPNAVIETLEDWEDRMNSDTIYRFETVILADRFGGHAGPTSSYKPWGDAFRLDVPKNWFQPLRERLLADYKGPIPVERTKEGAPKTKLPVITYITRQTTTRRLTDESHDDLMKELDRIRKEKLAEVNVEEFEERSVEDQIAIMGRTSILISVHGNGLTNALWMNPGPHSGVFEFQPNWCRFNDFGPLAEGNGIPHWIVNADTMCAPAECGIRGCIDPENPVVNSDHIEIDASFVAKQVRSILATGKPDYVPARANPLYPEEEPGMWPGTPGWKGGR</sequence>
<comment type="caution">
    <text evidence="9">The sequence shown here is derived from an EMBL/GenBank/DDBJ whole genome shotgun (WGS) entry which is preliminary data.</text>
</comment>
<dbReference type="EMBL" id="JABELV010000101">
    <property type="protein sequence ID" value="KAG7531011.1"/>
    <property type="molecule type" value="Genomic_DNA"/>
</dbReference>
<evidence type="ECO:0000259" key="8">
    <source>
        <dbReference type="Pfam" id="PF04577"/>
    </source>
</evidence>
<dbReference type="AlphaFoldDB" id="A0A8K0JJ32"/>
<dbReference type="GO" id="GO:0035269">
    <property type="term" value="P:protein O-linked glycosylation via mannose"/>
    <property type="evidence" value="ECO:0007669"/>
    <property type="project" value="TreeGrafter"/>
</dbReference>
<feature type="domain" description="Glycosyltransferase 61 catalytic" evidence="8">
    <location>
        <begin position="333"/>
        <end position="424"/>
    </location>
</feature>
<dbReference type="PANTHER" id="PTHR20961:SF38">
    <property type="entry name" value="PROTEIN O-LINKED-MANNOSE BETA-1,4-N-ACETYLGLUCOSAMINYLTRANSFERASE 2"/>
    <property type="match status" value="1"/>
</dbReference>
<dbReference type="GO" id="GO:0016020">
    <property type="term" value="C:membrane"/>
    <property type="evidence" value="ECO:0007669"/>
    <property type="project" value="UniProtKB-SubCell"/>
</dbReference>
<dbReference type="Pfam" id="PF04577">
    <property type="entry name" value="Glyco_transf_61"/>
    <property type="match status" value="1"/>
</dbReference>
<keyword evidence="3" id="KW-0808">Transferase</keyword>
<dbReference type="InterPro" id="IPR049625">
    <property type="entry name" value="Glyco_transf_61_cat"/>
</dbReference>
<evidence type="ECO:0000256" key="5">
    <source>
        <dbReference type="ARBA" id="ARBA00022989"/>
    </source>
</evidence>
<evidence type="ECO:0000313" key="9">
    <source>
        <dbReference type="EMBL" id="KAG7531011.1"/>
    </source>
</evidence>
<evidence type="ECO:0000256" key="1">
    <source>
        <dbReference type="ARBA" id="ARBA00004167"/>
    </source>
</evidence>
<keyword evidence="2" id="KW-0328">Glycosyltransferase</keyword>
<evidence type="ECO:0000256" key="7">
    <source>
        <dbReference type="ARBA" id="ARBA00023180"/>
    </source>
</evidence>
<reference evidence="9" key="1">
    <citation type="submission" date="2020-04" db="EMBL/GenBank/DDBJ databases">
        <title>Analysis of mating type loci in Filobasidium floriforme.</title>
        <authorList>
            <person name="Nowrousian M."/>
        </authorList>
    </citation>
    <scope>NUCLEOTIDE SEQUENCE</scope>
    <source>
        <strain evidence="9">CBS 6242</strain>
    </source>
</reference>
<evidence type="ECO:0000313" key="10">
    <source>
        <dbReference type="Proteomes" id="UP000812966"/>
    </source>
</evidence>